<evidence type="ECO:0000256" key="4">
    <source>
        <dbReference type="ARBA" id="ARBA00022679"/>
    </source>
</evidence>
<sequence length="386" mass="45182">MNLLKANGRLKWSMAFMLIFIIVYLFVICLSKASLYGVLNVFTVDFNDIPTENILEDSPDHLFLQNFSQKHSELTSKALKIFFVQTSENVDILSRHACSIESAARLHPDGFIFVLMRSQYVLVKSSAYIHLHSYSNIHIVHFTEEDVYSDTALTRLNQTKRKQYIRYFSISHMSDFIRTALLYKYGGIYFDLDVIPIKKFHHFRNTVALETTDGVNVAVLAFEKHHLALNLQMNIQLQTISKQFHALCWNCLGPKALTDALKNVCDQQRLIVHQQDKCHQIDIQPSYVFYPIAYQNIPQFFWRSSDSIDFLMKNSSIYSIHYFHHMTMNIPIEHQSPFAQIAEFFCPNVYQQLMNENQPTQSANYFFTDIQFLRHIDRESKYSCSF</sequence>
<gene>
    <name evidence="9" type="ORF">EDS130_LOCUS9135</name>
</gene>
<proteinExistence type="inferred from homology"/>
<dbReference type="InterPro" id="IPR051981">
    <property type="entry name" value="Glycosyltransf_32"/>
</dbReference>
<dbReference type="Pfam" id="PF04572">
    <property type="entry name" value="Gb3_synth"/>
    <property type="match status" value="1"/>
</dbReference>
<dbReference type="PANTHER" id="PTHR12042:SF21">
    <property type="entry name" value="ALPHA1,4-GALACTOSYLTRANSFERASE 1-RELATED"/>
    <property type="match status" value="1"/>
</dbReference>
<evidence type="ECO:0000256" key="1">
    <source>
        <dbReference type="ARBA" id="ARBA00004323"/>
    </source>
</evidence>
<reference evidence="9" key="1">
    <citation type="submission" date="2021-02" db="EMBL/GenBank/DDBJ databases">
        <authorList>
            <person name="Nowell W R."/>
        </authorList>
    </citation>
    <scope>NUCLEOTIDE SEQUENCE</scope>
</reference>
<feature type="transmembrane region" description="Helical" evidence="7">
    <location>
        <begin position="12"/>
        <end position="39"/>
    </location>
</feature>
<keyword evidence="4" id="KW-0808">Transferase</keyword>
<organism evidence="9 10">
    <name type="scientific">Adineta ricciae</name>
    <name type="common">Rotifer</name>
    <dbReference type="NCBI Taxonomy" id="249248"/>
    <lineage>
        <taxon>Eukaryota</taxon>
        <taxon>Metazoa</taxon>
        <taxon>Spiralia</taxon>
        <taxon>Gnathifera</taxon>
        <taxon>Rotifera</taxon>
        <taxon>Eurotatoria</taxon>
        <taxon>Bdelloidea</taxon>
        <taxon>Adinetida</taxon>
        <taxon>Adinetidae</taxon>
        <taxon>Adineta</taxon>
    </lineage>
</organism>
<comment type="similarity">
    <text evidence="2">Belongs to the glycosyltransferase 32 family.</text>
</comment>
<keyword evidence="7" id="KW-1133">Transmembrane helix</keyword>
<evidence type="ECO:0000313" key="9">
    <source>
        <dbReference type="EMBL" id="CAF0888105.1"/>
    </source>
</evidence>
<dbReference type="InterPro" id="IPR007652">
    <property type="entry name" value="A1-4-GlycosylTfrase_dom"/>
</dbReference>
<dbReference type="InterPro" id="IPR029044">
    <property type="entry name" value="Nucleotide-diphossugar_trans"/>
</dbReference>
<evidence type="ECO:0000256" key="3">
    <source>
        <dbReference type="ARBA" id="ARBA00022676"/>
    </source>
</evidence>
<dbReference type="GO" id="GO:0000139">
    <property type="term" value="C:Golgi membrane"/>
    <property type="evidence" value="ECO:0007669"/>
    <property type="project" value="UniProtKB-SubCell"/>
</dbReference>
<dbReference type="SUPFAM" id="SSF53448">
    <property type="entry name" value="Nucleotide-diphospho-sugar transferases"/>
    <property type="match status" value="1"/>
</dbReference>
<name>A0A813YQW7_ADIRI</name>
<evidence type="ECO:0000256" key="5">
    <source>
        <dbReference type="ARBA" id="ARBA00023034"/>
    </source>
</evidence>
<dbReference type="EMBL" id="CAJNOJ010000030">
    <property type="protein sequence ID" value="CAF0888105.1"/>
    <property type="molecule type" value="Genomic_DNA"/>
</dbReference>
<evidence type="ECO:0000259" key="8">
    <source>
        <dbReference type="Pfam" id="PF04572"/>
    </source>
</evidence>
<dbReference type="InterPro" id="IPR007577">
    <property type="entry name" value="GlycoTrfase_DXD_sugar-bd_CS"/>
</dbReference>
<keyword evidence="7" id="KW-0812">Transmembrane</keyword>
<keyword evidence="5" id="KW-0333">Golgi apparatus</keyword>
<dbReference type="Pfam" id="PF04488">
    <property type="entry name" value="Gly_transf_sug"/>
    <property type="match status" value="1"/>
</dbReference>
<dbReference type="Gene3D" id="3.90.550.20">
    <property type="match status" value="1"/>
</dbReference>
<comment type="caution">
    <text evidence="9">The sequence shown here is derived from an EMBL/GenBank/DDBJ whole genome shotgun (WGS) entry which is preliminary data.</text>
</comment>
<dbReference type="OrthoDB" id="409543at2759"/>
<protein>
    <recommendedName>
        <fullName evidence="8">Alpha 1,4-glycosyltransferase domain-containing protein</fullName>
    </recommendedName>
</protein>
<keyword evidence="6 7" id="KW-0472">Membrane</keyword>
<keyword evidence="3" id="KW-0328">Glycosyltransferase</keyword>
<dbReference type="PANTHER" id="PTHR12042">
    <property type="entry name" value="LACTOSYLCERAMIDE 4-ALPHA-GALACTOSYLTRANSFERASE ALPHA- 1,4-GALACTOSYLTRANSFERASE"/>
    <property type="match status" value="1"/>
</dbReference>
<feature type="domain" description="Alpha 1,4-glycosyltransferase" evidence="8">
    <location>
        <begin position="236"/>
        <end position="352"/>
    </location>
</feature>
<evidence type="ECO:0000256" key="2">
    <source>
        <dbReference type="ARBA" id="ARBA00009003"/>
    </source>
</evidence>
<dbReference type="AlphaFoldDB" id="A0A813YQW7"/>
<comment type="subcellular location">
    <subcellularLocation>
        <location evidence="1">Golgi apparatus membrane</location>
        <topology evidence="1">Single-pass type II membrane protein</topology>
    </subcellularLocation>
</comment>
<dbReference type="GO" id="GO:0006688">
    <property type="term" value="P:glycosphingolipid biosynthetic process"/>
    <property type="evidence" value="ECO:0007669"/>
    <property type="project" value="TreeGrafter"/>
</dbReference>
<accession>A0A813YQW7</accession>
<dbReference type="GO" id="GO:0016758">
    <property type="term" value="F:hexosyltransferase activity"/>
    <property type="evidence" value="ECO:0007669"/>
    <property type="project" value="TreeGrafter"/>
</dbReference>
<evidence type="ECO:0000256" key="7">
    <source>
        <dbReference type="SAM" id="Phobius"/>
    </source>
</evidence>
<evidence type="ECO:0000313" key="10">
    <source>
        <dbReference type="Proteomes" id="UP000663852"/>
    </source>
</evidence>
<dbReference type="Proteomes" id="UP000663852">
    <property type="component" value="Unassembled WGS sequence"/>
</dbReference>
<evidence type="ECO:0000256" key="6">
    <source>
        <dbReference type="ARBA" id="ARBA00023136"/>
    </source>
</evidence>